<evidence type="ECO:0000259" key="1">
    <source>
        <dbReference type="Pfam" id="PF20282"/>
    </source>
</evidence>
<protein>
    <recommendedName>
        <fullName evidence="1">ABC-three component systems C-terminal domain-containing protein</fullName>
    </recommendedName>
</protein>
<dbReference type="RefSeq" id="WP_063110595.1">
    <property type="nucleotide sequence ID" value="NZ_JBEPNV010000001.1"/>
</dbReference>
<sequence length="337" mass="37022">MKSLAISLKELEDDQLEEFIELFVERIGEGYVAVHRLGQANDKGRDVVGFLTDAKHEGAWHLYQSKRKTYASALGVGEALVELGKVFYHHAGGGAYKTLPTKYVFVSPRGVSGTLRDLILNPSDLRAELLAKWDTHCKTGITARGGKPTPMTPEIKALIEAYDFSQVSYLSATDIVKHPAAGPALGRVLRLPPGEAPAGEAPADLQPEEVEYLDQLRRAYGEARGVPFATVDAVLADGEYGPDLGDQRTRYFEASFFKRFHRDNTDAAALDAFQQDVYHGVIGVHRRKHMTGFDRLCAVMDHASLMPAAIGGKLARVPVRQGVCHHLANEGTMKWMP</sequence>
<gene>
    <name evidence="2" type="ORF">ABIC20_004535</name>
</gene>
<organism evidence="2 3">
    <name type="scientific">Methylobacterium radiotolerans</name>
    <dbReference type="NCBI Taxonomy" id="31998"/>
    <lineage>
        <taxon>Bacteria</taxon>
        <taxon>Pseudomonadati</taxon>
        <taxon>Pseudomonadota</taxon>
        <taxon>Alphaproteobacteria</taxon>
        <taxon>Hyphomicrobiales</taxon>
        <taxon>Methylobacteriaceae</taxon>
        <taxon>Methylobacterium</taxon>
    </lineage>
</organism>
<evidence type="ECO:0000313" key="3">
    <source>
        <dbReference type="Proteomes" id="UP001549119"/>
    </source>
</evidence>
<name>A0ABV2NLC2_9HYPH</name>
<reference evidence="2 3" key="1">
    <citation type="submission" date="2024-06" db="EMBL/GenBank/DDBJ databases">
        <title>Genomics of switchgrass bacterial isolates.</title>
        <authorList>
            <person name="Shade A."/>
        </authorList>
    </citation>
    <scope>NUCLEOTIDE SEQUENCE [LARGE SCALE GENOMIC DNA]</scope>
    <source>
        <strain evidence="2 3">PvP084</strain>
    </source>
</reference>
<feature type="domain" description="ABC-three component systems C-terminal" evidence="1">
    <location>
        <begin position="209"/>
        <end position="335"/>
    </location>
</feature>
<keyword evidence="3" id="KW-1185">Reference proteome</keyword>
<accession>A0ABV2NLC2</accession>
<dbReference type="Pfam" id="PF20282">
    <property type="entry name" value="CTD6"/>
    <property type="match status" value="1"/>
</dbReference>
<proteinExistence type="predicted"/>
<dbReference type="Proteomes" id="UP001549119">
    <property type="component" value="Unassembled WGS sequence"/>
</dbReference>
<dbReference type="InterPro" id="IPR046914">
    <property type="entry name" value="ABC-3C_CTD6"/>
</dbReference>
<evidence type="ECO:0000313" key="2">
    <source>
        <dbReference type="EMBL" id="MET3867226.1"/>
    </source>
</evidence>
<comment type="caution">
    <text evidence="2">The sequence shown here is derived from an EMBL/GenBank/DDBJ whole genome shotgun (WGS) entry which is preliminary data.</text>
</comment>
<dbReference type="EMBL" id="JBEPNW010000002">
    <property type="protein sequence ID" value="MET3867226.1"/>
    <property type="molecule type" value="Genomic_DNA"/>
</dbReference>